<dbReference type="GeneID" id="65109340"/>
<dbReference type="Proteomes" id="UP000279601">
    <property type="component" value="Segment"/>
</dbReference>
<evidence type="ECO:0000313" key="2">
    <source>
        <dbReference type="Proteomes" id="UP000279601"/>
    </source>
</evidence>
<sequence>MANIIRCVLPDGVHRFKPFTVADYRDFLLVRNDMQHKTYEEQKVIIKELLADYFGEYPETLRPYMFMKVFTGSIGKTKIPVAFTCPTCEKQKQVLFDISQEDLVEPTIEVAGITIAFKFPEREYEDKAAMIYDCIKAIKYNNQWYPWKEMSEDNQIQVIEAIDFTTFEKIYTQLTPMRFELKMKCCELRTNVYEDILSVFKLLINPDEIFSFYQINHTLVKSSYDLNSIMGMIPIERSIALSLVEKDNKK</sequence>
<reference evidence="2" key="1">
    <citation type="submission" date="2016-09" db="EMBL/GenBank/DDBJ databases">
        <authorList>
            <person name="Kajsik M."/>
        </authorList>
    </citation>
    <scope>NUCLEOTIDE SEQUENCE [LARGE SCALE GENOMIC DNA]</scope>
</reference>
<dbReference type="EMBL" id="LT614807">
    <property type="protein sequence ID" value="SCN45885.1"/>
    <property type="molecule type" value="Genomic_DNA"/>
</dbReference>
<dbReference type="KEGG" id="vg:65109340"/>
<protein>
    <submittedName>
        <fullName evidence="1">Phage base plate hub assembly catalyst (T4-like gp51)</fullName>
    </submittedName>
</protein>
<keyword evidence="2" id="KW-1185">Reference proteome</keyword>
<dbReference type="RefSeq" id="YP_010091807.1">
    <property type="nucleotide sequence ID" value="NC_055726.1"/>
</dbReference>
<proteinExistence type="predicted"/>
<name>A0A1D3RKV2_9CAUD</name>
<dbReference type="InterPro" id="IPR024364">
    <property type="entry name" value="Baseplate_phage_T4-like"/>
</dbReference>
<organism evidence="1 2">
    <name type="scientific">Cronobacter phage Pet-CM3-4</name>
    <dbReference type="NCBI Taxonomy" id="1892569"/>
    <lineage>
        <taxon>Viruses</taxon>
        <taxon>Duplodnaviria</taxon>
        <taxon>Heunggongvirae</taxon>
        <taxon>Uroviricota</taxon>
        <taxon>Caudoviricetes</taxon>
        <taxon>Pantevenvirales</taxon>
        <taxon>Straboviridae</taxon>
        <taxon>Tevenvirinae</taxon>
        <taxon>Karamvirus</taxon>
        <taxon>Karamvirus petcm34</taxon>
    </lineage>
</organism>
<accession>A0A1D3RKV2</accession>
<evidence type="ECO:0000313" key="1">
    <source>
        <dbReference type="EMBL" id="SCN45885.1"/>
    </source>
</evidence>
<dbReference type="Pfam" id="PF12322">
    <property type="entry name" value="T4_baseplate"/>
    <property type="match status" value="1"/>
</dbReference>